<evidence type="ECO:0000256" key="4">
    <source>
        <dbReference type="ARBA" id="ARBA00023136"/>
    </source>
</evidence>
<dbReference type="RefSeq" id="WP_094365421.1">
    <property type="nucleotide sequence ID" value="NZ_NMVQ01000047.1"/>
</dbReference>
<feature type="domain" description="Potassium channel" evidence="7">
    <location>
        <begin position="126"/>
        <end position="198"/>
    </location>
</feature>
<feature type="coiled-coil region" evidence="5">
    <location>
        <begin position="210"/>
        <end position="244"/>
    </location>
</feature>
<evidence type="ECO:0000313" key="9">
    <source>
        <dbReference type="Proteomes" id="UP000216311"/>
    </source>
</evidence>
<evidence type="ECO:0000256" key="3">
    <source>
        <dbReference type="ARBA" id="ARBA00022989"/>
    </source>
</evidence>
<feature type="transmembrane region" description="Helical" evidence="6">
    <location>
        <begin position="12"/>
        <end position="31"/>
    </location>
</feature>
<dbReference type="Pfam" id="PF07885">
    <property type="entry name" value="Ion_trans_2"/>
    <property type="match status" value="1"/>
</dbReference>
<reference evidence="8 9" key="1">
    <citation type="submission" date="2017-07" db="EMBL/GenBank/DDBJ databases">
        <title>Draft whole genome sequences of clinical Proprionibacteriaceae strains.</title>
        <authorList>
            <person name="Bernier A.-M."/>
            <person name="Bernard K."/>
            <person name="Domingo M.-C."/>
        </authorList>
    </citation>
    <scope>NUCLEOTIDE SEQUENCE [LARGE SCALE GENOMIC DNA]</scope>
    <source>
        <strain evidence="8 9">NML 130396</strain>
    </source>
</reference>
<keyword evidence="4 6" id="KW-0472">Membrane</keyword>
<dbReference type="Gene3D" id="1.10.287.70">
    <property type="match status" value="1"/>
</dbReference>
<feature type="transmembrane region" description="Helical" evidence="6">
    <location>
        <begin position="43"/>
        <end position="62"/>
    </location>
</feature>
<sequence>MTQQRWRQLAQWPLVVVALVFIAVYSLQVLANLQGPARTASQVALWLCWLAFAVDFVMNLRLAPRKLRWFLTHLHEFAFLVLPALRPLQLLRLVSLVSILQRAAGNILRGRFLVYAILAAGVITYIGALSALDLERGAPETGITSFPLALWWALSTVIGMGESTWTVTWPGRVVAVGLMINGMALVGAITATLASWLVDQTDDADDEERERITRERVSDLRDEVRELRRELAELGSQLRRTDDRS</sequence>
<protein>
    <recommendedName>
        <fullName evidence="7">Potassium channel domain-containing protein</fullName>
    </recommendedName>
</protein>
<dbReference type="Gene3D" id="1.20.5.110">
    <property type="match status" value="1"/>
</dbReference>
<evidence type="ECO:0000313" key="8">
    <source>
        <dbReference type="EMBL" id="OYO16534.1"/>
    </source>
</evidence>
<evidence type="ECO:0000256" key="5">
    <source>
        <dbReference type="SAM" id="Coils"/>
    </source>
</evidence>
<evidence type="ECO:0000256" key="2">
    <source>
        <dbReference type="ARBA" id="ARBA00022692"/>
    </source>
</evidence>
<dbReference type="GO" id="GO:0016020">
    <property type="term" value="C:membrane"/>
    <property type="evidence" value="ECO:0007669"/>
    <property type="project" value="UniProtKB-SubCell"/>
</dbReference>
<feature type="transmembrane region" description="Helical" evidence="6">
    <location>
        <begin position="173"/>
        <end position="198"/>
    </location>
</feature>
<feature type="transmembrane region" description="Helical" evidence="6">
    <location>
        <begin position="143"/>
        <end position="161"/>
    </location>
</feature>
<proteinExistence type="predicted"/>
<dbReference type="Gene3D" id="1.20.120.350">
    <property type="entry name" value="Voltage-gated potassium channels. Chain C"/>
    <property type="match status" value="1"/>
</dbReference>
<comment type="subcellular location">
    <subcellularLocation>
        <location evidence="1">Membrane</location>
        <topology evidence="1">Multi-pass membrane protein</topology>
    </subcellularLocation>
</comment>
<keyword evidence="9" id="KW-1185">Reference proteome</keyword>
<keyword evidence="5" id="KW-0175">Coiled coil</keyword>
<feature type="transmembrane region" description="Helical" evidence="6">
    <location>
        <begin position="112"/>
        <end position="131"/>
    </location>
</feature>
<dbReference type="InterPro" id="IPR027359">
    <property type="entry name" value="Volt_channel_dom_sf"/>
</dbReference>
<gene>
    <name evidence="8" type="ORF">CGZ93_17360</name>
</gene>
<dbReference type="SUPFAM" id="SSF81324">
    <property type="entry name" value="Voltage-gated potassium channels"/>
    <property type="match status" value="1"/>
</dbReference>
<accession>A0A255GTT4</accession>
<dbReference type="EMBL" id="NMVQ01000047">
    <property type="protein sequence ID" value="OYO16534.1"/>
    <property type="molecule type" value="Genomic_DNA"/>
</dbReference>
<dbReference type="OrthoDB" id="9799090at2"/>
<keyword evidence="2 6" id="KW-0812">Transmembrane</keyword>
<dbReference type="AlphaFoldDB" id="A0A255GTT4"/>
<dbReference type="InterPro" id="IPR013099">
    <property type="entry name" value="K_chnl_dom"/>
</dbReference>
<evidence type="ECO:0000256" key="6">
    <source>
        <dbReference type="SAM" id="Phobius"/>
    </source>
</evidence>
<keyword evidence="3 6" id="KW-1133">Transmembrane helix</keyword>
<evidence type="ECO:0000256" key="1">
    <source>
        <dbReference type="ARBA" id="ARBA00004141"/>
    </source>
</evidence>
<name>A0A255GTT4_9ACTN</name>
<dbReference type="Proteomes" id="UP000216311">
    <property type="component" value="Unassembled WGS sequence"/>
</dbReference>
<comment type="caution">
    <text evidence="8">The sequence shown here is derived from an EMBL/GenBank/DDBJ whole genome shotgun (WGS) entry which is preliminary data.</text>
</comment>
<organism evidence="8 9">
    <name type="scientific">Enemella dayhoffiae</name>
    <dbReference type="NCBI Taxonomy" id="2016507"/>
    <lineage>
        <taxon>Bacteria</taxon>
        <taxon>Bacillati</taxon>
        <taxon>Actinomycetota</taxon>
        <taxon>Actinomycetes</taxon>
        <taxon>Propionibacteriales</taxon>
        <taxon>Propionibacteriaceae</taxon>
        <taxon>Enemella</taxon>
    </lineage>
</organism>
<evidence type="ECO:0000259" key="7">
    <source>
        <dbReference type="Pfam" id="PF07885"/>
    </source>
</evidence>